<dbReference type="CDD" id="cd18186">
    <property type="entry name" value="BTB_POZ_ZBTB_KLHL-like"/>
    <property type="match status" value="1"/>
</dbReference>
<dbReference type="SUPFAM" id="SSF54695">
    <property type="entry name" value="POZ domain"/>
    <property type="match status" value="1"/>
</dbReference>
<gene>
    <name evidence="3" type="primary">Cnig_chr_II.g7720</name>
    <name evidence="3" type="ORF">B9Z55_007720</name>
</gene>
<dbReference type="PANTHER" id="PTHR22743:SF165">
    <property type="entry name" value="BTB AND MATH DOMAIN CONTAINING-RELATED"/>
    <property type="match status" value="1"/>
</dbReference>
<feature type="domain" description="BTB" evidence="2">
    <location>
        <begin position="221"/>
        <end position="263"/>
    </location>
</feature>
<sequence length="356" mass="41016">MQTLENLKIELAEISERLQSVEASISRISKSNETAQKSNNDFKNEPLDESEVPTNTTTNLASESAKRFKLKHVFKNVNKFKENINNDGEWEENFNVKWRLSVLRLNNHFALGVECEPIAQADKWSIRIKTELKLVGKDQINFSKLGFGCYETKRGCKGLSDFIEWEKLEKEFLVKGNVTAEVHMAIIETSGLGKEKIRKFDESQKDVSDVILAVRDTKFHYLASQSSFFKALLLGNFSESQQSEVKLTGIDPDDFHYFLEVLHGESAIDETTVEGVALLADMYDAPTAMRRCEEFLMKESKQSLKKKLKIAARYNLEKLEEKCMSEIEAMEEKRLVVPKDTKVLKKKNWFTFRRPF</sequence>
<keyword evidence="4" id="KW-1185">Reference proteome</keyword>
<dbReference type="InterPro" id="IPR000210">
    <property type="entry name" value="BTB/POZ_dom"/>
</dbReference>
<evidence type="ECO:0000259" key="2">
    <source>
        <dbReference type="PROSITE" id="PS50097"/>
    </source>
</evidence>
<dbReference type="SMART" id="SM00225">
    <property type="entry name" value="BTB"/>
    <property type="match status" value="1"/>
</dbReference>
<evidence type="ECO:0000313" key="4">
    <source>
        <dbReference type="Proteomes" id="UP000230233"/>
    </source>
</evidence>
<evidence type="ECO:0000256" key="1">
    <source>
        <dbReference type="SAM" id="MobiDB-lite"/>
    </source>
</evidence>
<dbReference type="Gene3D" id="2.60.210.10">
    <property type="entry name" value="Apoptosis, Tumor Necrosis Factor Receptor Associated Protein 2, Chain A"/>
    <property type="match status" value="1"/>
</dbReference>
<dbReference type="InterPro" id="IPR002083">
    <property type="entry name" value="MATH/TRAF_dom"/>
</dbReference>
<proteinExistence type="predicted"/>
<accession>A0A2G5VBL1</accession>
<protein>
    <recommendedName>
        <fullName evidence="2">BTB domain-containing protein</fullName>
    </recommendedName>
</protein>
<dbReference type="PROSITE" id="PS50097">
    <property type="entry name" value="BTB"/>
    <property type="match status" value="1"/>
</dbReference>
<dbReference type="SUPFAM" id="SSF49599">
    <property type="entry name" value="TRAF domain-like"/>
    <property type="match status" value="1"/>
</dbReference>
<feature type="region of interest" description="Disordered" evidence="1">
    <location>
        <begin position="28"/>
        <end position="58"/>
    </location>
</feature>
<dbReference type="Gene3D" id="3.30.710.10">
    <property type="entry name" value="Potassium Channel Kv1.1, Chain A"/>
    <property type="match status" value="1"/>
</dbReference>
<dbReference type="Proteomes" id="UP000230233">
    <property type="component" value="Chromosome II"/>
</dbReference>
<organism evidence="3 4">
    <name type="scientific">Caenorhabditis nigoni</name>
    <dbReference type="NCBI Taxonomy" id="1611254"/>
    <lineage>
        <taxon>Eukaryota</taxon>
        <taxon>Metazoa</taxon>
        <taxon>Ecdysozoa</taxon>
        <taxon>Nematoda</taxon>
        <taxon>Chromadorea</taxon>
        <taxon>Rhabditida</taxon>
        <taxon>Rhabditina</taxon>
        <taxon>Rhabditomorpha</taxon>
        <taxon>Rhabditoidea</taxon>
        <taxon>Rhabditidae</taxon>
        <taxon>Peloderinae</taxon>
        <taxon>Caenorhabditis</taxon>
    </lineage>
</organism>
<evidence type="ECO:0000313" key="3">
    <source>
        <dbReference type="EMBL" id="PIC48926.1"/>
    </source>
</evidence>
<dbReference type="PANTHER" id="PTHR22743">
    <property type="entry name" value="MEPRIN/TRAF-LIKE MATH FAMILY-C.ELEGANS"/>
    <property type="match status" value="1"/>
</dbReference>
<name>A0A2G5VBL1_9PELO</name>
<dbReference type="SMART" id="SM00061">
    <property type="entry name" value="MATH"/>
    <property type="match status" value="1"/>
</dbReference>
<feature type="compositionally biased region" description="Polar residues" evidence="1">
    <location>
        <begin position="28"/>
        <end position="39"/>
    </location>
</feature>
<dbReference type="EMBL" id="PDUG01000002">
    <property type="protein sequence ID" value="PIC48926.1"/>
    <property type="molecule type" value="Genomic_DNA"/>
</dbReference>
<dbReference type="CDD" id="cd00121">
    <property type="entry name" value="MATH"/>
    <property type="match status" value="1"/>
</dbReference>
<dbReference type="InterPro" id="IPR052664">
    <property type="entry name" value="BTB-MATH_domain_protein"/>
</dbReference>
<dbReference type="AlphaFoldDB" id="A0A2G5VBL1"/>
<reference evidence="4" key="1">
    <citation type="submission" date="2017-10" db="EMBL/GenBank/DDBJ databases">
        <title>Rapid genome shrinkage in a self-fertile nematode reveals novel sperm competition proteins.</title>
        <authorList>
            <person name="Yin D."/>
            <person name="Schwarz E.M."/>
            <person name="Thomas C.G."/>
            <person name="Felde R.L."/>
            <person name="Korf I.F."/>
            <person name="Cutter A.D."/>
            <person name="Schartner C.M."/>
            <person name="Ralston E.J."/>
            <person name="Meyer B.J."/>
            <person name="Haag E.S."/>
        </authorList>
    </citation>
    <scope>NUCLEOTIDE SEQUENCE [LARGE SCALE GENOMIC DNA]</scope>
    <source>
        <strain evidence="4">JU1422</strain>
    </source>
</reference>
<comment type="caution">
    <text evidence="3">The sequence shown here is derived from an EMBL/GenBank/DDBJ whole genome shotgun (WGS) entry which is preliminary data.</text>
</comment>
<dbReference type="InterPro" id="IPR008974">
    <property type="entry name" value="TRAF-like"/>
</dbReference>
<dbReference type="InterPro" id="IPR011333">
    <property type="entry name" value="SKP1/BTB/POZ_sf"/>
</dbReference>
<dbReference type="Pfam" id="PF00917">
    <property type="entry name" value="MATH"/>
    <property type="match status" value="1"/>
</dbReference>
<dbReference type="Pfam" id="PF00651">
    <property type="entry name" value="BTB"/>
    <property type="match status" value="1"/>
</dbReference>